<dbReference type="SUPFAM" id="SSF51225">
    <property type="entry name" value="Fibre shaft of virus attachment proteins"/>
    <property type="match status" value="2"/>
</dbReference>
<feature type="region of interest" description="Disordered" evidence="3">
    <location>
        <begin position="1"/>
        <end position="28"/>
    </location>
</feature>
<dbReference type="InterPro" id="IPR011083">
    <property type="entry name" value="Phage_tail_collar_dom"/>
</dbReference>
<dbReference type="RefSeq" id="WP_162120281.1">
    <property type="nucleotide sequence ID" value="NZ_CAWPJS010000018.1"/>
</dbReference>
<comment type="caution">
    <text evidence="5">The sequence shown here is derived from an EMBL/GenBank/DDBJ whole genome shotgun (WGS) entry which is preliminary data.</text>
</comment>
<proteinExistence type="predicted"/>
<dbReference type="Proteomes" id="UP000466619">
    <property type="component" value="Unassembled WGS sequence"/>
</dbReference>
<organism evidence="5 6">
    <name type="scientific">Photorhabdus bodei</name>
    <dbReference type="NCBI Taxonomy" id="2029681"/>
    <lineage>
        <taxon>Bacteria</taxon>
        <taxon>Pseudomonadati</taxon>
        <taxon>Pseudomonadota</taxon>
        <taxon>Gammaproteobacteria</taxon>
        <taxon>Enterobacterales</taxon>
        <taxon>Morganellaceae</taxon>
        <taxon>Photorhabdus</taxon>
    </lineage>
</organism>
<evidence type="ECO:0000256" key="3">
    <source>
        <dbReference type="SAM" id="MobiDB-lite"/>
    </source>
</evidence>
<dbReference type="Gene3D" id="2.10.25.20">
    <property type="entry name" value="reovirus attachment protein sigma1, domain 1"/>
    <property type="match status" value="2"/>
</dbReference>
<reference evidence="5 6" key="1">
    <citation type="submission" date="2019-12" db="EMBL/GenBank/DDBJ databases">
        <title>Engineering Photorhabdus to improve their lethality against agricultural pests.</title>
        <authorList>
            <person name="Machado R.A.R."/>
        </authorList>
    </citation>
    <scope>NUCLEOTIDE SEQUENCE [LARGE SCALE GENOMIC DNA]</scope>
    <source>
        <strain evidence="5 6">M-CN4</strain>
    </source>
</reference>
<gene>
    <name evidence="5" type="ORF">GPY48_10275</name>
</gene>
<evidence type="ECO:0000313" key="6">
    <source>
        <dbReference type="Proteomes" id="UP000466619"/>
    </source>
</evidence>
<evidence type="ECO:0000256" key="1">
    <source>
        <dbReference type="ARBA" id="ARBA00004328"/>
    </source>
</evidence>
<protein>
    <submittedName>
        <fullName evidence="5">Tail fiber protein</fullName>
    </submittedName>
</protein>
<evidence type="ECO:0000256" key="2">
    <source>
        <dbReference type="ARBA" id="ARBA00022581"/>
    </source>
</evidence>
<evidence type="ECO:0000313" key="5">
    <source>
        <dbReference type="EMBL" id="NDL03600.1"/>
    </source>
</evidence>
<dbReference type="InterPro" id="IPR009013">
    <property type="entry name" value="Attachment_protein_shaft_sf"/>
</dbReference>
<feature type="compositionally biased region" description="Polar residues" evidence="3">
    <location>
        <begin position="1"/>
        <end position="23"/>
    </location>
</feature>
<dbReference type="EMBL" id="WSFC01000018">
    <property type="protein sequence ID" value="NDL03600.1"/>
    <property type="molecule type" value="Genomic_DNA"/>
</dbReference>
<dbReference type="Pfam" id="PF07484">
    <property type="entry name" value="Collar"/>
    <property type="match status" value="1"/>
</dbReference>
<keyword evidence="6" id="KW-1185">Reference proteome</keyword>
<accession>A0ABX0ASM0</accession>
<keyword evidence="2" id="KW-0945">Host-virus interaction</keyword>
<name>A0ABX0ASM0_9GAMM</name>
<dbReference type="SUPFAM" id="SSF88874">
    <property type="entry name" value="Receptor-binding domain of short tail fibre protein gp12"/>
    <property type="match status" value="1"/>
</dbReference>
<comment type="subcellular location">
    <subcellularLocation>
        <location evidence="1">Virion</location>
    </subcellularLocation>
</comment>
<feature type="domain" description="Phage tail collar" evidence="4">
    <location>
        <begin position="251"/>
        <end position="271"/>
    </location>
</feature>
<evidence type="ECO:0000259" key="4">
    <source>
        <dbReference type="Pfam" id="PF07484"/>
    </source>
</evidence>
<sequence length="433" mass="46552">MERKSNLSNAKSNMENTKSNGPSADNLKRRFKEGSIPLQTDYADLINIADIGRRAVGKAPSQTDNPNSALKLDDTGALAVKLNDNGGLKSDKDGLSVKIKDKSLLADNNGLAVNTGRGLRINNDKLEVNNHHGIEIVNEGVKVKAGEGIKVDDKGVSLKMGEIISSDYSPLISEPENNVLSVKMGNGLCHRDKGISVVPGDGIKVDYFSVSVKAGNGITVDGSGISVKAGNGITVNSSGVSIDPNKVLPRGMIVMFSGDSAPTGWAFCDGNNGTPDLRNRFVMCGNDFSDKGKSYYCAGGRGDEKKYFQNTTPTAVSVTVNVQNTTLTEAQIPSHNHMGSIPYCDTNGMETNYLNAFNVNKNNYIIDNSSTSSIWMKYSTNFNNQIINYPYTFNTGRGQGHNHQATATVNPSSHNHSVDVVPPYYLLAFIMKL</sequence>
<dbReference type="CDD" id="cd22641">
    <property type="entry name" value="C24-like"/>
    <property type="match status" value="1"/>
</dbReference>